<dbReference type="EMBL" id="JAQQWE010000003">
    <property type="protein sequence ID" value="KAK7959603.1"/>
    <property type="molecule type" value="Genomic_DNA"/>
</dbReference>
<dbReference type="RefSeq" id="XP_066703306.1">
    <property type="nucleotide sequence ID" value="XM_066840679.1"/>
</dbReference>
<dbReference type="Proteomes" id="UP001391051">
    <property type="component" value="Unassembled WGS sequence"/>
</dbReference>
<evidence type="ECO:0000313" key="2">
    <source>
        <dbReference type="Proteomes" id="UP001391051"/>
    </source>
</evidence>
<reference evidence="1 2" key="1">
    <citation type="submission" date="2023-01" db="EMBL/GenBank/DDBJ databases">
        <title>Analysis of 21 Apiospora genomes using comparative genomics revels a genus with tremendous synthesis potential of carbohydrate active enzymes and secondary metabolites.</title>
        <authorList>
            <person name="Sorensen T."/>
        </authorList>
    </citation>
    <scope>NUCLEOTIDE SEQUENCE [LARGE SCALE GENOMIC DNA]</scope>
    <source>
        <strain evidence="1 2">CBS 24483</strain>
    </source>
</reference>
<sequence>MSSSPVIKLPDPRVAAFASSITEPMEGTEWWRGNEGGVVYAGGNILGIRSDGQGQFPVGVMVRHDHPGLERMGIDMQGEHWAIMGFYLITDCWFSWDDTKKHIMVRLEKAHSASNASSDERPAEPTGAYDQAWIDTRHNLIIPPFSTSLLPSLPQFLNKQEIVTLFNACTKRTERTNWNGWFCDRCLRLNLRVHWNRLECRKCGNSFPYGMPDFAFEELVRPEWRNMTKDSAVPGLKYNDHITHTVNDDHPGYVVHTFHLDGENSVVIGFPTELAITYKGGSKSTFEELWASIQDGTIPLERCPVSAKIPGQLTRFFATNYGEEYLAKMATNTTSFAEAPSVVPSIKNELTSVVWEILGGEDPKFNELLCIGNYPNMAMNWHKDGEKGVGPIVASFSYGGTATMSFSMDRRHLVGRGRTNGAYLYDTILPGCLEEKKKRSLRKKRDKGKITEEEYEERFRALVDKIKMPSANKPILQFPLPGTGTVMIQVGESLNQRYEHMVEHNGVARLVTTCRSIEHEEHQA</sequence>
<keyword evidence="2" id="KW-1185">Reference proteome</keyword>
<organism evidence="1 2">
    <name type="scientific">Apiospora aurea</name>
    <dbReference type="NCBI Taxonomy" id="335848"/>
    <lineage>
        <taxon>Eukaryota</taxon>
        <taxon>Fungi</taxon>
        <taxon>Dikarya</taxon>
        <taxon>Ascomycota</taxon>
        <taxon>Pezizomycotina</taxon>
        <taxon>Sordariomycetes</taxon>
        <taxon>Xylariomycetidae</taxon>
        <taxon>Amphisphaeriales</taxon>
        <taxon>Apiosporaceae</taxon>
        <taxon>Apiospora</taxon>
    </lineage>
</organism>
<gene>
    <name evidence="1" type="ORF">PG986_004457</name>
</gene>
<accession>A0ABR1QMW2</accession>
<dbReference type="InterPro" id="IPR037151">
    <property type="entry name" value="AlkB-like_sf"/>
</dbReference>
<comment type="caution">
    <text evidence="1">The sequence shown here is derived from an EMBL/GenBank/DDBJ whole genome shotgun (WGS) entry which is preliminary data.</text>
</comment>
<dbReference type="Gene3D" id="2.60.120.590">
    <property type="entry name" value="Alpha-ketoglutarate-dependent dioxygenase AlkB-like"/>
    <property type="match status" value="1"/>
</dbReference>
<proteinExistence type="predicted"/>
<dbReference type="GeneID" id="92073741"/>
<protein>
    <recommendedName>
        <fullName evidence="3">Alpha-ketoglutarate-dependent dioxygenase AlkB-like domain-containing protein</fullName>
    </recommendedName>
</protein>
<evidence type="ECO:0000313" key="1">
    <source>
        <dbReference type="EMBL" id="KAK7959603.1"/>
    </source>
</evidence>
<evidence type="ECO:0008006" key="3">
    <source>
        <dbReference type="Google" id="ProtNLM"/>
    </source>
</evidence>
<dbReference type="SUPFAM" id="SSF51197">
    <property type="entry name" value="Clavaminate synthase-like"/>
    <property type="match status" value="1"/>
</dbReference>
<name>A0ABR1QMW2_9PEZI</name>